<dbReference type="SUPFAM" id="SSF55826">
    <property type="entry name" value="YbaK/ProRS associated domain"/>
    <property type="match status" value="1"/>
</dbReference>
<dbReference type="PANTHER" id="PTHR30411:SF1">
    <property type="entry name" value="CYTOPLASMIC PROTEIN"/>
    <property type="match status" value="1"/>
</dbReference>
<dbReference type="EMBL" id="LCNM01000002">
    <property type="protein sequence ID" value="KKU56890.1"/>
    <property type="molecule type" value="Genomic_DNA"/>
</dbReference>
<reference evidence="2 3" key="1">
    <citation type="journal article" date="2015" name="Nature">
        <title>rRNA introns, odd ribosomes, and small enigmatic genomes across a large radiation of phyla.</title>
        <authorList>
            <person name="Brown C.T."/>
            <person name="Hug L.A."/>
            <person name="Thomas B.C."/>
            <person name="Sharon I."/>
            <person name="Castelle C.J."/>
            <person name="Singh A."/>
            <person name="Wilkins M.J."/>
            <person name="Williams K.H."/>
            <person name="Banfield J.F."/>
        </authorList>
    </citation>
    <scope>NUCLEOTIDE SEQUENCE [LARGE SCALE GENOMIC DNA]</scope>
</reference>
<comment type="caution">
    <text evidence="2">The sequence shown here is derived from an EMBL/GenBank/DDBJ whole genome shotgun (WGS) entry which is preliminary data.</text>
</comment>
<dbReference type="PANTHER" id="PTHR30411">
    <property type="entry name" value="CYTOPLASMIC PROTEIN"/>
    <property type="match status" value="1"/>
</dbReference>
<dbReference type="InterPro" id="IPR036754">
    <property type="entry name" value="YbaK/aa-tRNA-synt-asso_dom_sf"/>
</dbReference>
<dbReference type="GO" id="GO:0002161">
    <property type="term" value="F:aminoacyl-tRNA deacylase activity"/>
    <property type="evidence" value="ECO:0007669"/>
    <property type="project" value="InterPro"/>
</dbReference>
<feature type="domain" description="YbaK/aminoacyl-tRNA synthetase-associated" evidence="1">
    <location>
        <begin position="32"/>
        <end position="150"/>
    </location>
</feature>
<dbReference type="Pfam" id="PF04073">
    <property type="entry name" value="tRNA_edit"/>
    <property type="match status" value="1"/>
</dbReference>
<name>A0A0G1UGQ5_9BACT</name>
<gene>
    <name evidence="2" type="ORF">UX78_C0002G0070</name>
</gene>
<dbReference type="InterPro" id="IPR007214">
    <property type="entry name" value="YbaK/aa-tRNA-synth-assoc-dom"/>
</dbReference>
<proteinExistence type="predicted"/>
<accession>A0A0G1UGQ5</accession>
<protein>
    <recommendedName>
        <fullName evidence="1">YbaK/aminoacyl-tRNA synthetase-associated domain-containing protein</fullName>
    </recommendedName>
</protein>
<dbReference type="CDD" id="cd04333">
    <property type="entry name" value="ProX_deacylase"/>
    <property type="match status" value="1"/>
</dbReference>
<sequence length="158" mass="16927">MTSSFPVEVNRVKLWLESRGFTPRIKLLGVTAKTARDAATAVGCDLEKIAKSLVFYIVATQKPILIIVSGKNRVDKTKVGEYLGQKIKTAGPDFVLHVTGFSAGGVPPVAHLQPIRTLIDQDLLSFAAIWVAAGHPNALFPLSPSDLVRLTGGEVIPV</sequence>
<organism evidence="2 3">
    <name type="scientific">Candidatus Amesbacteria bacterium GW2011_GWA2_47_11</name>
    <dbReference type="NCBI Taxonomy" id="1618357"/>
    <lineage>
        <taxon>Bacteria</taxon>
        <taxon>Candidatus Amesiibacteriota</taxon>
    </lineage>
</organism>
<evidence type="ECO:0000313" key="2">
    <source>
        <dbReference type="EMBL" id="KKU56890.1"/>
    </source>
</evidence>
<evidence type="ECO:0000259" key="1">
    <source>
        <dbReference type="Pfam" id="PF04073"/>
    </source>
</evidence>
<dbReference type="Gene3D" id="3.90.960.10">
    <property type="entry name" value="YbaK/aminoacyl-tRNA synthetase-associated domain"/>
    <property type="match status" value="1"/>
</dbReference>
<evidence type="ECO:0000313" key="3">
    <source>
        <dbReference type="Proteomes" id="UP000034607"/>
    </source>
</evidence>
<dbReference type="AlphaFoldDB" id="A0A0G1UGQ5"/>
<dbReference type="Proteomes" id="UP000034607">
    <property type="component" value="Unassembled WGS sequence"/>
</dbReference>